<protein>
    <recommendedName>
        <fullName evidence="4">Tryptophan 2-monooxygenase</fullName>
        <ecNumber evidence="3">1.13.12.3</ecNumber>
    </recommendedName>
</protein>
<keyword evidence="7" id="KW-0812">Transmembrane</keyword>
<proteinExistence type="inferred from homology"/>
<keyword evidence="7" id="KW-0472">Membrane</keyword>
<dbReference type="SUPFAM" id="SSF54373">
    <property type="entry name" value="FAD-linked reductases, C-terminal domain"/>
    <property type="match status" value="1"/>
</dbReference>
<dbReference type="GO" id="GO:0016491">
    <property type="term" value="F:oxidoreductase activity"/>
    <property type="evidence" value="ECO:0007669"/>
    <property type="project" value="UniProtKB-KW"/>
</dbReference>
<dbReference type="EMBL" id="JAUOTP010000007">
    <property type="protein sequence ID" value="MDO6415631.1"/>
    <property type="molecule type" value="Genomic_DNA"/>
</dbReference>
<dbReference type="PANTHER" id="PTHR10742">
    <property type="entry name" value="FLAVIN MONOAMINE OXIDASE"/>
    <property type="match status" value="1"/>
</dbReference>
<keyword evidence="5" id="KW-0073">Auxin biosynthesis</keyword>
<evidence type="ECO:0000256" key="7">
    <source>
        <dbReference type="SAM" id="Phobius"/>
    </source>
</evidence>
<dbReference type="Pfam" id="PF01593">
    <property type="entry name" value="Amino_oxidase"/>
    <property type="match status" value="1"/>
</dbReference>
<dbReference type="InterPro" id="IPR002937">
    <property type="entry name" value="Amino_oxidase"/>
</dbReference>
<evidence type="ECO:0000313" key="9">
    <source>
        <dbReference type="EMBL" id="MDO6415631.1"/>
    </source>
</evidence>
<sequence>MDRRKAFVHCTSVSGIDVAIVGAGAAGIAAARRLANRGRSVLLIDALPRIGGRAHTLAVDGVALDMGCGWLHSAERNPWVGVAEALDHAIDRSRSAWGDQWRNLGFSTAEQHEAGAAFEAWNEAIRAGVASDRASDALDPASPWAGFVEALSSYINGAQLGELSVADYLAYDDAASETNWRLPGGYGALIAGAAGDVPRALGTRVASVAHTDAGVRLTTDQGEIDARAAIVTVSTEMLAAGAIRLPSAFDTACHAATKLPLGLADKLFFRVPEPNDLPENGHLLGSPRRAATGSYYLRPFGHPVIEVFLGGAAARALESEGDGAAEAFAREELGALLGSDFARRLDFITGSAWAKCETIRGSYSHALPGCADARADLAQPVDERILLAGEACSAKDFTTAHGAYETGIAAADRLDATLAALPCTQGGD</sequence>
<evidence type="ECO:0000313" key="10">
    <source>
        <dbReference type="Proteomes" id="UP001169764"/>
    </source>
</evidence>
<dbReference type="Gene3D" id="3.50.50.60">
    <property type="entry name" value="FAD/NAD(P)-binding domain"/>
    <property type="match status" value="1"/>
</dbReference>
<dbReference type="Pfam" id="PF13450">
    <property type="entry name" value="NAD_binding_8"/>
    <property type="match status" value="1"/>
</dbReference>
<evidence type="ECO:0000256" key="3">
    <source>
        <dbReference type="ARBA" id="ARBA00012535"/>
    </source>
</evidence>
<dbReference type="PANTHER" id="PTHR10742:SF410">
    <property type="entry name" value="LYSINE-SPECIFIC HISTONE DEMETHYLASE 2"/>
    <property type="match status" value="1"/>
</dbReference>
<dbReference type="InterPro" id="IPR050281">
    <property type="entry name" value="Flavin_monoamine_oxidase"/>
</dbReference>
<feature type="domain" description="Amine oxidase" evidence="8">
    <location>
        <begin position="147"/>
        <end position="414"/>
    </location>
</feature>
<dbReference type="Gene3D" id="3.90.660.10">
    <property type="match status" value="1"/>
</dbReference>
<comment type="catalytic activity">
    <reaction evidence="6">
        <text>L-tryptophan + O2 = indole-3-acetamide + CO2 + H2O</text>
        <dbReference type="Rhea" id="RHEA:16165"/>
        <dbReference type="ChEBI" id="CHEBI:15377"/>
        <dbReference type="ChEBI" id="CHEBI:15379"/>
        <dbReference type="ChEBI" id="CHEBI:16031"/>
        <dbReference type="ChEBI" id="CHEBI:16526"/>
        <dbReference type="ChEBI" id="CHEBI:57912"/>
        <dbReference type="EC" id="1.13.12.3"/>
    </reaction>
</comment>
<gene>
    <name evidence="9" type="ORF">Q4F19_14670</name>
</gene>
<evidence type="ECO:0000256" key="2">
    <source>
        <dbReference type="ARBA" id="ARBA00005833"/>
    </source>
</evidence>
<reference evidence="9" key="1">
    <citation type="submission" date="2023-07" db="EMBL/GenBank/DDBJ databases">
        <authorList>
            <person name="Kim M."/>
        </authorList>
    </citation>
    <scope>NUCLEOTIDE SEQUENCE</scope>
    <source>
        <strain evidence="9">BIUV-7</strain>
    </source>
</reference>
<keyword evidence="7" id="KW-1133">Transmembrane helix</keyword>
<keyword evidence="10" id="KW-1185">Reference proteome</keyword>
<comment type="pathway">
    <text evidence="1">Plant hormone metabolism; auxin biosynthesis.</text>
</comment>
<evidence type="ECO:0000256" key="6">
    <source>
        <dbReference type="ARBA" id="ARBA00047321"/>
    </source>
</evidence>
<evidence type="ECO:0000256" key="4">
    <source>
        <dbReference type="ARBA" id="ARBA00017871"/>
    </source>
</evidence>
<evidence type="ECO:0000256" key="5">
    <source>
        <dbReference type="ARBA" id="ARBA00023070"/>
    </source>
</evidence>
<comment type="similarity">
    <text evidence="2">Belongs to the tryptophan 2-monooxygenase family.</text>
</comment>
<dbReference type="EC" id="1.13.12.3" evidence="3"/>
<dbReference type="PRINTS" id="PR00420">
    <property type="entry name" value="RNGMNOXGNASE"/>
</dbReference>
<organism evidence="9 10">
    <name type="scientific">Sphingomonas natans</name>
    <dbReference type="NCBI Taxonomy" id="3063330"/>
    <lineage>
        <taxon>Bacteria</taxon>
        <taxon>Pseudomonadati</taxon>
        <taxon>Pseudomonadota</taxon>
        <taxon>Alphaproteobacteria</taxon>
        <taxon>Sphingomonadales</taxon>
        <taxon>Sphingomonadaceae</taxon>
        <taxon>Sphingomonas</taxon>
    </lineage>
</organism>
<accession>A0ABT8YBB5</accession>
<evidence type="ECO:0000259" key="8">
    <source>
        <dbReference type="Pfam" id="PF01593"/>
    </source>
</evidence>
<evidence type="ECO:0000256" key="1">
    <source>
        <dbReference type="ARBA" id="ARBA00004814"/>
    </source>
</evidence>
<dbReference type="InterPro" id="IPR036188">
    <property type="entry name" value="FAD/NAD-bd_sf"/>
</dbReference>
<keyword evidence="9" id="KW-0560">Oxidoreductase</keyword>
<dbReference type="SUPFAM" id="SSF51905">
    <property type="entry name" value="FAD/NAD(P)-binding domain"/>
    <property type="match status" value="1"/>
</dbReference>
<feature type="transmembrane region" description="Helical" evidence="7">
    <location>
        <begin position="6"/>
        <end position="30"/>
    </location>
</feature>
<dbReference type="Proteomes" id="UP001169764">
    <property type="component" value="Unassembled WGS sequence"/>
</dbReference>
<comment type="caution">
    <text evidence="9">The sequence shown here is derived from an EMBL/GenBank/DDBJ whole genome shotgun (WGS) entry which is preliminary data.</text>
</comment>
<name>A0ABT8YBB5_9SPHN</name>